<dbReference type="OrthoDB" id="2154762at2759"/>
<feature type="compositionally biased region" description="Polar residues" evidence="1">
    <location>
        <begin position="110"/>
        <end position="120"/>
    </location>
</feature>
<evidence type="ECO:0000256" key="2">
    <source>
        <dbReference type="SAM" id="Phobius"/>
    </source>
</evidence>
<proteinExistence type="predicted"/>
<organism evidence="4 5">
    <name type="scientific">Neocallimastix californiae</name>
    <dbReference type="NCBI Taxonomy" id="1754190"/>
    <lineage>
        <taxon>Eukaryota</taxon>
        <taxon>Fungi</taxon>
        <taxon>Fungi incertae sedis</taxon>
        <taxon>Chytridiomycota</taxon>
        <taxon>Chytridiomycota incertae sedis</taxon>
        <taxon>Neocallimastigomycetes</taxon>
        <taxon>Neocallimastigales</taxon>
        <taxon>Neocallimastigaceae</taxon>
        <taxon>Neocallimastix</taxon>
    </lineage>
</organism>
<evidence type="ECO:0000313" key="4">
    <source>
        <dbReference type="EMBL" id="ORY21347.1"/>
    </source>
</evidence>
<evidence type="ECO:0000313" key="5">
    <source>
        <dbReference type="Proteomes" id="UP000193920"/>
    </source>
</evidence>
<reference evidence="4 5" key="1">
    <citation type="submission" date="2016-08" db="EMBL/GenBank/DDBJ databases">
        <title>A Parts List for Fungal Cellulosomes Revealed by Comparative Genomics.</title>
        <authorList>
            <consortium name="DOE Joint Genome Institute"/>
            <person name="Haitjema C.H."/>
            <person name="Gilmore S.P."/>
            <person name="Henske J.K."/>
            <person name="Solomon K.V."/>
            <person name="De Groot R."/>
            <person name="Kuo A."/>
            <person name="Mondo S.J."/>
            <person name="Salamov A.A."/>
            <person name="Labutti K."/>
            <person name="Zhao Z."/>
            <person name="Chiniquy J."/>
            <person name="Barry K."/>
            <person name="Brewer H.M."/>
            <person name="Purvine S.O."/>
            <person name="Wright A.T."/>
            <person name="Boxma B."/>
            <person name="Van Alen T."/>
            <person name="Hackstein J.H."/>
            <person name="Baker S.E."/>
            <person name="Grigoriev I.V."/>
            <person name="O'Malley M.A."/>
        </authorList>
    </citation>
    <scope>NUCLEOTIDE SEQUENCE [LARGE SCALE GENOMIC DNA]</scope>
    <source>
        <strain evidence="4 5">G1</strain>
    </source>
</reference>
<evidence type="ECO:0008006" key="6">
    <source>
        <dbReference type="Google" id="ProtNLM"/>
    </source>
</evidence>
<dbReference type="Proteomes" id="UP000193920">
    <property type="component" value="Unassembled WGS sequence"/>
</dbReference>
<evidence type="ECO:0000256" key="1">
    <source>
        <dbReference type="SAM" id="MobiDB-lite"/>
    </source>
</evidence>
<feature type="signal peptide" evidence="3">
    <location>
        <begin position="1"/>
        <end position="23"/>
    </location>
</feature>
<keyword evidence="2" id="KW-1133">Transmembrane helix</keyword>
<comment type="caution">
    <text evidence="4">The sequence shown here is derived from an EMBL/GenBank/DDBJ whole genome shotgun (WGS) entry which is preliminary data.</text>
</comment>
<keyword evidence="2" id="KW-0472">Membrane</keyword>
<protein>
    <recommendedName>
        <fullName evidence="6">Fibronectin type-III domain-containing protein</fullName>
    </recommendedName>
</protein>
<feature type="compositionally biased region" description="Polar residues" evidence="1">
    <location>
        <begin position="40"/>
        <end position="49"/>
    </location>
</feature>
<accession>A0A1Y2AGN3</accession>
<keyword evidence="5" id="KW-1185">Reference proteome</keyword>
<sequence>MIFNKQYFCIFIILVLFIINVQCQNSTNKEGTKTEEVVPNNKNSSAQTKSTQSDNTNSSSNNNISNRQIHNNTSNNKNEIVPNTETNNAINSAASNNSASNLPENNQNNDSVNTQTNSNNLERIEKAKAERIEGLEISNEELGLIKWNEFDKPGFSVAVSTPKEFDENSIVDIKWQALDNMVPSSTIKIELHANLTRKNDYMAYPTTETIVIDDNIPSNVNEINWNPYLKLKKNEKYYIRVWAYTNKNTATMSGLCFWAINDLISENKIEEPTKHSNTVKLIAYPTIGALLCFTVVGHFMYESKRAKKYKSVEDDSSETDSRDGLINANNISYDTIRSEGNLSYNTLPQPWELEAKRKHMKNNRQHNLSDENINMKRGIKDKNYNIVNLNDRYNNGAISITVEKPQNSKFQKIPKYPNGY</sequence>
<gene>
    <name evidence="4" type="ORF">LY90DRAFT_676304</name>
</gene>
<evidence type="ECO:0000256" key="3">
    <source>
        <dbReference type="SAM" id="SignalP"/>
    </source>
</evidence>
<keyword evidence="2" id="KW-0812">Transmembrane</keyword>
<name>A0A1Y2AGN3_9FUNG</name>
<dbReference type="EMBL" id="MCOG01000267">
    <property type="protein sequence ID" value="ORY21347.1"/>
    <property type="molecule type" value="Genomic_DNA"/>
</dbReference>
<keyword evidence="3" id="KW-0732">Signal</keyword>
<feature type="transmembrane region" description="Helical" evidence="2">
    <location>
        <begin position="281"/>
        <end position="301"/>
    </location>
</feature>
<dbReference type="AlphaFoldDB" id="A0A1Y2AGN3"/>
<feature type="compositionally biased region" description="Low complexity" evidence="1">
    <location>
        <begin position="50"/>
        <end position="72"/>
    </location>
</feature>
<feature type="chain" id="PRO_5013005555" description="Fibronectin type-III domain-containing protein" evidence="3">
    <location>
        <begin position="24"/>
        <end position="420"/>
    </location>
</feature>
<feature type="compositionally biased region" description="Low complexity" evidence="1">
    <location>
        <begin position="87"/>
        <end position="109"/>
    </location>
</feature>
<feature type="compositionally biased region" description="Polar residues" evidence="1">
    <location>
        <begin position="73"/>
        <end position="86"/>
    </location>
</feature>
<feature type="region of interest" description="Disordered" evidence="1">
    <location>
        <begin position="29"/>
        <end position="120"/>
    </location>
</feature>